<reference evidence="15" key="1">
    <citation type="submission" date="2021-03" db="EMBL/GenBank/DDBJ databases">
        <authorList>
            <person name="Peeters C."/>
        </authorList>
    </citation>
    <scope>NUCLEOTIDE SEQUENCE</scope>
    <source>
        <strain evidence="15">LMG 31506</strain>
    </source>
</reference>
<evidence type="ECO:0000256" key="8">
    <source>
        <dbReference type="ARBA" id="ARBA00023159"/>
    </source>
</evidence>
<comment type="catalytic activity">
    <reaction evidence="1">
        <text>a 4-O-methyl-thymidine in DNA + L-cysteinyl-[protein] = a thymidine in DNA + S-methyl-L-cysteinyl-[protein]</text>
        <dbReference type="Rhea" id="RHEA:53428"/>
        <dbReference type="Rhea" id="RHEA-COMP:10131"/>
        <dbReference type="Rhea" id="RHEA-COMP:10132"/>
        <dbReference type="Rhea" id="RHEA-COMP:13555"/>
        <dbReference type="Rhea" id="RHEA-COMP:13556"/>
        <dbReference type="ChEBI" id="CHEBI:29950"/>
        <dbReference type="ChEBI" id="CHEBI:82612"/>
        <dbReference type="ChEBI" id="CHEBI:137386"/>
        <dbReference type="ChEBI" id="CHEBI:137387"/>
        <dbReference type="EC" id="2.1.1.63"/>
    </reaction>
</comment>
<evidence type="ECO:0000256" key="3">
    <source>
        <dbReference type="ARBA" id="ARBA00011918"/>
    </source>
</evidence>
<evidence type="ECO:0000256" key="6">
    <source>
        <dbReference type="ARBA" id="ARBA00022763"/>
    </source>
</evidence>
<protein>
    <recommendedName>
        <fullName evidence="3">methylated-DNA--[protein]-cysteine S-methyltransferase</fullName>
        <ecNumber evidence="3">2.1.1.63</ecNumber>
    </recommendedName>
</protein>
<dbReference type="GO" id="GO:0003700">
    <property type="term" value="F:DNA-binding transcription factor activity"/>
    <property type="evidence" value="ECO:0007669"/>
    <property type="project" value="InterPro"/>
</dbReference>
<dbReference type="Pfam" id="PF01035">
    <property type="entry name" value="DNA_binding_1"/>
    <property type="match status" value="1"/>
</dbReference>
<dbReference type="InterPro" id="IPR036388">
    <property type="entry name" value="WH-like_DNA-bd_sf"/>
</dbReference>
<evidence type="ECO:0000256" key="2">
    <source>
        <dbReference type="ARBA" id="ARBA00008711"/>
    </source>
</evidence>
<dbReference type="Pfam" id="PF02805">
    <property type="entry name" value="Ada_Zn_binding"/>
    <property type="match status" value="1"/>
</dbReference>
<feature type="domain" description="HTH araC/xylS-type" evidence="14">
    <location>
        <begin position="137"/>
        <end position="220"/>
    </location>
</feature>
<dbReference type="InterPro" id="IPR004026">
    <property type="entry name" value="Ada_DNA_repair_Zn-bd"/>
</dbReference>
<keyword evidence="5" id="KW-0808">Transferase</keyword>
<gene>
    <name evidence="15" type="primary">ada</name>
    <name evidence="15" type="ORF">LMG31506_01770</name>
</gene>
<evidence type="ECO:0000256" key="1">
    <source>
        <dbReference type="ARBA" id="ARBA00001286"/>
    </source>
</evidence>
<dbReference type="SUPFAM" id="SSF46767">
    <property type="entry name" value="Methylated DNA-protein cysteine methyltransferase, C-terminal domain"/>
    <property type="match status" value="1"/>
</dbReference>
<dbReference type="PROSITE" id="PS00374">
    <property type="entry name" value="MGMT"/>
    <property type="match status" value="1"/>
</dbReference>
<dbReference type="InterPro" id="IPR036217">
    <property type="entry name" value="MethylDNA_cys_MeTrfase_DNAb"/>
</dbReference>
<keyword evidence="16" id="KW-1185">Reference proteome</keyword>
<keyword evidence="10" id="KW-0234">DNA repair</keyword>
<evidence type="ECO:0000256" key="9">
    <source>
        <dbReference type="ARBA" id="ARBA00023163"/>
    </source>
</evidence>
<dbReference type="SUPFAM" id="SSF57884">
    <property type="entry name" value="Ada DNA repair protein, N-terminal domain (N-Ada 10)"/>
    <property type="match status" value="1"/>
</dbReference>
<dbReference type="InterPro" id="IPR018060">
    <property type="entry name" value="HTH_AraC"/>
</dbReference>
<dbReference type="InterPro" id="IPR035451">
    <property type="entry name" value="Ada-like_dom_sf"/>
</dbReference>
<dbReference type="Gene3D" id="1.10.10.60">
    <property type="entry name" value="Homeodomain-like"/>
    <property type="match status" value="2"/>
</dbReference>
<dbReference type="FunFam" id="1.10.10.10:FF:000214">
    <property type="entry name" value="Methylated-DNA--protein-cysteine methyltransferase"/>
    <property type="match status" value="1"/>
</dbReference>
<organism evidence="15 16">
    <name type="scientific">Cupriavidus yeoncheonensis</name>
    <dbReference type="NCBI Taxonomy" id="1462994"/>
    <lineage>
        <taxon>Bacteria</taxon>
        <taxon>Pseudomonadati</taxon>
        <taxon>Pseudomonadota</taxon>
        <taxon>Betaproteobacteria</taxon>
        <taxon>Burkholderiales</taxon>
        <taxon>Burkholderiaceae</taxon>
        <taxon>Cupriavidus</taxon>
    </lineage>
</organism>
<evidence type="ECO:0000256" key="13">
    <source>
        <dbReference type="PIRSR" id="PIRSR000409-3"/>
    </source>
</evidence>
<feature type="active site" description="Nucleophile; methyl group acceptor from either O6-methylguanine or O4-methylthymine" evidence="12">
    <location>
        <position position="358"/>
    </location>
</feature>
<dbReference type="NCBIfam" id="TIGR00589">
    <property type="entry name" value="ogt"/>
    <property type="match status" value="1"/>
</dbReference>
<evidence type="ECO:0000256" key="10">
    <source>
        <dbReference type="ARBA" id="ARBA00023204"/>
    </source>
</evidence>
<dbReference type="PANTHER" id="PTHR10815">
    <property type="entry name" value="METHYLATED-DNA--PROTEIN-CYSTEINE METHYLTRANSFERASE"/>
    <property type="match status" value="1"/>
</dbReference>
<keyword evidence="13" id="KW-0479">Metal-binding</keyword>
<dbReference type="InterPro" id="IPR016221">
    <property type="entry name" value="Bifunct_regulatory_prot_Ada"/>
</dbReference>
<evidence type="ECO:0000259" key="14">
    <source>
        <dbReference type="PROSITE" id="PS01124"/>
    </source>
</evidence>
<keyword evidence="4" id="KW-0489">Methyltransferase</keyword>
<dbReference type="Gene3D" id="3.40.10.10">
    <property type="entry name" value="DNA Methylphosphotriester Repair Domain"/>
    <property type="match status" value="1"/>
</dbReference>
<dbReference type="PANTHER" id="PTHR10815:SF14">
    <property type="entry name" value="BIFUNCTIONAL TRANSCRIPTIONAL ACTIVATOR_DNA REPAIR ENZYME ADA"/>
    <property type="match status" value="1"/>
</dbReference>
<evidence type="ECO:0000256" key="11">
    <source>
        <dbReference type="ARBA" id="ARBA00049348"/>
    </source>
</evidence>
<keyword evidence="9" id="KW-0804">Transcription</keyword>
<dbReference type="InterPro" id="IPR009057">
    <property type="entry name" value="Homeodomain-like_sf"/>
</dbReference>
<evidence type="ECO:0000256" key="12">
    <source>
        <dbReference type="PIRSR" id="PIRSR000409-1"/>
    </source>
</evidence>
<dbReference type="EMBL" id="CAJPUY010000005">
    <property type="protein sequence ID" value="CAG2137014.1"/>
    <property type="molecule type" value="Genomic_DNA"/>
</dbReference>
<dbReference type="Proteomes" id="UP000672934">
    <property type="component" value="Unassembled WGS sequence"/>
</dbReference>
<dbReference type="PIRSF" id="PIRSF000409">
    <property type="entry name" value="Ada"/>
    <property type="match status" value="1"/>
</dbReference>
<dbReference type="NCBIfam" id="NF011964">
    <property type="entry name" value="PRK15435.1"/>
    <property type="match status" value="1"/>
</dbReference>
<dbReference type="Gene3D" id="1.10.10.10">
    <property type="entry name" value="Winged helix-like DNA-binding domain superfamily/Winged helix DNA-binding domain"/>
    <property type="match status" value="1"/>
</dbReference>
<dbReference type="InterPro" id="IPR001497">
    <property type="entry name" value="MethylDNA_cys_MeTrfase_AS"/>
</dbReference>
<dbReference type="SUPFAM" id="SSF46689">
    <property type="entry name" value="Homeodomain-like"/>
    <property type="match status" value="1"/>
</dbReference>
<comment type="catalytic activity">
    <reaction evidence="11">
        <text>a 6-O-methyl-2'-deoxyguanosine in DNA + L-cysteinyl-[protein] = S-methyl-L-cysteinyl-[protein] + a 2'-deoxyguanosine in DNA</text>
        <dbReference type="Rhea" id="RHEA:24000"/>
        <dbReference type="Rhea" id="RHEA-COMP:10131"/>
        <dbReference type="Rhea" id="RHEA-COMP:10132"/>
        <dbReference type="Rhea" id="RHEA-COMP:11367"/>
        <dbReference type="Rhea" id="RHEA-COMP:11368"/>
        <dbReference type="ChEBI" id="CHEBI:29950"/>
        <dbReference type="ChEBI" id="CHEBI:82612"/>
        <dbReference type="ChEBI" id="CHEBI:85445"/>
        <dbReference type="ChEBI" id="CHEBI:85448"/>
        <dbReference type="EC" id="2.1.1.63"/>
    </reaction>
</comment>
<evidence type="ECO:0000256" key="4">
    <source>
        <dbReference type="ARBA" id="ARBA00022603"/>
    </source>
</evidence>
<keyword evidence="6" id="KW-0227">DNA damage</keyword>
<dbReference type="CDD" id="cd06445">
    <property type="entry name" value="ATase"/>
    <property type="match status" value="1"/>
</dbReference>
<keyword evidence="13" id="KW-0862">Zinc</keyword>
<dbReference type="GO" id="GO:0032259">
    <property type="term" value="P:methylation"/>
    <property type="evidence" value="ECO:0007669"/>
    <property type="project" value="UniProtKB-KW"/>
</dbReference>
<dbReference type="GO" id="GO:0003908">
    <property type="term" value="F:methylated-DNA-[protein]-cysteine S-methyltransferase activity"/>
    <property type="evidence" value="ECO:0007669"/>
    <property type="project" value="UniProtKB-EC"/>
</dbReference>
<dbReference type="SMART" id="SM00342">
    <property type="entry name" value="HTH_ARAC"/>
    <property type="match status" value="1"/>
</dbReference>
<feature type="binding site" evidence="13">
    <location>
        <position position="73"/>
    </location>
    <ligand>
        <name>Zn(2+)</name>
        <dbReference type="ChEBI" id="CHEBI:29105"/>
    </ligand>
</feature>
<evidence type="ECO:0000313" key="16">
    <source>
        <dbReference type="Proteomes" id="UP000672934"/>
    </source>
</evidence>
<sequence length="388" mass="42011">MTEFARKNRSSCGQIPAYSGTVIDKPQASIMNTKATHNPAYATDALRWQAVQARDAGADAHFVYAVRTTGVYCRPSASARLPKRENVEFFDSAAAAEAAGYRASRRARADRTSAAAGRAALVAEVCRLIEACDTIPSLEALATRAGLSPFHLHRVFKAETGLTPKAYASAYRARRLRTVLATPDTSVTEAIYDAGFNSNSRFYETSDQLLGMRARDYRDGGTGAVIRFAVGQCALGAILVAQSQRGICAILLNDDPDTLVRELQDQFPNAQLIGGDAGFEQLVAQVVGFVEAPSIGLNLPLDVRGTAFQERVWQALREIPPGKTVSYAEIAERIGAPRATRAVAQACGANHIAVAIPCHRVVRRDGDISGYRWGVDRKRELLRREAEA</sequence>
<keyword evidence="7" id="KW-0805">Transcription regulation</keyword>
<proteinExistence type="inferred from homology"/>
<comment type="cofactor">
    <cofactor evidence="13">
        <name>Zn(2+)</name>
        <dbReference type="ChEBI" id="CHEBI:29105"/>
    </cofactor>
    <text evidence="13">Binds 1 zinc ion per subunit.</text>
</comment>
<evidence type="ECO:0000313" key="15">
    <source>
        <dbReference type="EMBL" id="CAG2137014.1"/>
    </source>
</evidence>
<dbReference type="AlphaFoldDB" id="A0A916ND49"/>
<dbReference type="InterPro" id="IPR014048">
    <property type="entry name" value="MethylDNA_cys_MeTrfase_DNA-bd"/>
</dbReference>
<name>A0A916ND49_9BURK</name>
<feature type="active site" description="Nucleophile; methyl group acceptor from methylphosphotriester" evidence="12">
    <location>
        <position position="73"/>
    </location>
</feature>
<dbReference type="GO" id="GO:0043565">
    <property type="term" value="F:sequence-specific DNA binding"/>
    <property type="evidence" value="ECO:0007669"/>
    <property type="project" value="InterPro"/>
</dbReference>
<dbReference type="Pfam" id="PF12833">
    <property type="entry name" value="HTH_18"/>
    <property type="match status" value="1"/>
</dbReference>
<dbReference type="PROSITE" id="PS01124">
    <property type="entry name" value="HTH_ARAC_FAMILY_2"/>
    <property type="match status" value="1"/>
</dbReference>
<comment type="similarity">
    <text evidence="2">Belongs to the MGMT family.</text>
</comment>
<dbReference type="Gene3D" id="3.30.160.70">
    <property type="entry name" value="Methylated DNA-protein cysteine methyltransferase domain"/>
    <property type="match status" value="1"/>
</dbReference>
<dbReference type="InterPro" id="IPR036631">
    <property type="entry name" value="MGMT_N_sf"/>
</dbReference>
<dbReference type="GO" id="GO:0008270">
    <property type="term" value="F:zinc ion binding"/>
    <property type="evidence" value="ECO:0007669"/>
    <property type="project" value="InterPro"/>
</dbReference>
<accession>A0A916ND49</accession>
<comment type="caution">
    <text evidence="15">The sequence shown here is derived from an EMBL/GenBank/DDBJ whole genome shotgun (WGS) entry which is preliminary data.</text>
</comment>
<dbReference type="GO" id="GO:0006281">
    <property type="term" value="P:DNA repair"/>
    <property type="evidence" value="ECO:0007669"/>
    <property type="project" value="UniProtKB-KW"/>
</dbReference>
<dbReference type="SUPFAM" id="SSF53155">
    <property type="entry name" value="Methylated DNA-protein cysteine methyltransferase domain"/>
    <property type="match status" value="1"/>
</dbReference>
<dbReference type="EC" id="2.1.1.63" evidence="3"/>
<evidence type="ECO:0000256" key="7">
    <source>
        <dbReference type="ARBA" id="ARBA00023015"/>
    </source>
</evidence>
<evidence type="ECO:0000256" key="5">
    <source>
        <dbReference type="ARBA" id="ARBA00022679"/>
    </source>
</evidence>
<keyword evidence="8" id="KW-0010">Activator</keyword>